<dbReference type="SUPFAM" id="SSF48452">
    <property type="entry name" value="TPR-like"/>
    <property type="match status" value="3"/>
</dbReference>
<keyword evidence="1" id="KW-0677">Repeat</keyword>
<name>G4QM54_GLANF</name>
<evidence type="ECO:0000313" key="4">
    <source>
        <dbReference type="Proteomes" id="UP000009282"/>
    </source>
</evidence>
<evidence type="ECO:0008006" key="5">
    <source>
        <dbReference type="Google" id="ProtNLM"/>
    </source>
</evidence>
<protein>
    <recommendedName>
        <fullName evidence="5">PEP-CTERM system TPR-repeat protein PrsT</fullName>
    </recommendedName>
</protein>
<dbReference type="Pfam" id="PF14559">
    <property type="entry name" value="TPR_19"/>
    <property type="match status" value="1"/>
</dbReference>
<evidence type="ECO:0000256" key="1">
    <source>
        <dbReference type="ARBA" id="ARBA00022737"/>
    </source>
</evidence>
<dbReference type="AlphaFoldDB" id="G4QM54"/>
<dbReference type="eggNOG" id="COG0457">
    <property type="taxonomic scope" value="Bacteria"/>
</dbReference>
<evidence type="ECO:0000313" key="3">
    <source>
        <dbReference type="EMBL" id="AEP30625.1"/>
    </source>
</evidence>
<dbReference type="PANTHER" id="PTHR44858">
    <property type="entry name" value="TETRATRICOPEPTIDE REPEAT PROTEIN 6"/>
    <property type="match status" value="1"/>
</dbReference>
<reference evidence="3 4" key="1">
    <citation type="journal article" date="2011" name="J. Bacteriol.">
        <title>Complete genome sequence of seawater bacterium Glaciecola nitratireducens FR1064T.</title>
        <authorList>
            <person name="Bian F."/>
            <person name="Qin Q.L."/>
            <person name="Xie B.B."/>
            <person name="Shu Y.L."/>
            <person name="Zhang X.Y."/>
            <person name="Yu Y."/>
            <person name="Chen B."/>
            <person name="Chen X.L."/>
            <person name="Zhou B.C."/>
            <person name="Zhang Y.Z."/>
        </authorList>
    </citation>
    <scope>NUCLEOTIDE SEQUENCE [LARGE SCALE GENOMIC DNA]</scope>
    <source>
        <strain evidence="4">JCM 12485 / KCTC 12276 / FR1064</strain>
    </source>
</reference>
<dbReference type="OrthoDB" id="9766710at2"/>
<keyword evidence="4" id="KW-1185">Reference proteome</keyword>
<dbReference type="Proteomes" id="UP000009282">
    <property type="component" value="Chromosome"/>
</dbReference>
<dbReference type="InterPro" id="IPR050498">
    <property type="entry name" value="Ycf3"/>
</dbReference>
<dbReference type="Gene3D" id="1.25.40.10">
    <property type="entry name" value="Tetratricopeptide repeat domain"/>
    <property type="match status" value="4"/>
</dbReference>
<gene>
    <name evidence="3" type="ordered locus">GNIT_2528</name>
</gene>
<dbReference type="RefSeq" id="WP_014109498.1">
    <property type="nucleotide sequence ID" value="NC_016041.1"/>
</dbReference>
<sequence>MRKLSSFILISLFTVSLIGCSEPKEEEQVEQSQKLIAESNYAEAIIVLKDVVVKNKNNDDARSLLADAYFKNGDFIQSEKELIRVTDLRKHTPKEQEQLLLAIYFQQDGFRIIDIELDDKATDLSKVLKAFITFSSTNRFNDVVDPVIPQLITQDSKLLLDGLIAYSLENFTVATEQFSQIKNKEAYFPFVSVINGLAHYQSGENEAALDEYNLILKSSINFDLVKLYKSEALIQFQKYDEAKVILAKLSKKYEKQPVVTKLLSLIDYADEDYVNAKRNSELAITYGISDSTVRGIAALSSMSLQNYEAAYQHFQTMGSDIQRDASFNAAYLYTKLKLGYEADVAETLMQRESGVESFPNITASTIENLLANREFDMAEKLEQQIIEKGMSSNTSIARALVKMGNVTAIEVVENELKVNPSADSLYTLVSYYFNSQDFEQAKTLSLKYLQTEPNSLMALNALMLSHANLEENDEALAIAAKIQTLSKNEAISSNFIAIQQFENNDYDASYKTLSESLSDNILNVSLLKTMRTINIKIGEPERSLPFFQKAYEFDNQAAYKFWYAQALTDAKLSLKVIELLKNHQFTANTPRAIWVFLADAYTYNEQHKNAVNLLESWVRIQPNDAFAYIKLLSQPQAKRLVPGIYNLVKEGLLRFKDNELFSLFAAQYAIDLGDEAIAKRVLTSISPEVQKSLFYKNQYGRYLLLTKKYDKALPLLIAAYENEPNFFHLSQVNNAYLGMLQSDKAIEAINSHLISFPDDALAKMLKADVLMWTDPDAAIEEYMMLLQKYPKNAVAMNNIAWLSLQKGEISQARNFAQQAVDLFPTNSNFLDTLAQTYLREENYKTAQSLLALALKNNPTDINIFFNYADALYGVGQKENAVRVLKNIRTVDPKLKVEINLRLKKYL</sequence>
<dbReference type="PANTHER" id="PTHR44858:SF1">
    <property type="entry name" value="UDP-N-ACETYLGLUCOSAMINE--PEPTIDE N-ACETYLGLUCOSAMINYLTRANSFERASE SPINDLY-RELATED"/>
    <property type="match status" value="1"/>
</dbReference>
<keyword evidence="2" id="KW-0802">TPR repeat</keyword>
<dbReference type="EMBL" id="CP003060">
    <property type="protein sequence ID" value="AEP30625.1"/>
    <property type="molecule type" value="Genomic_DNA"/>
</dbReference>
<dbReference type="SMART" id="SM00028">
    <property type="entry name" value="TPR"/>
    <property type="match status" value="6"/>
</dbReference>
<dbReference type="KEGG" id="gni:GNIT_2528"/>
<dbReference type="PROSITE" id="PS51257">
    <property type="entry name" value="PROKAR_LIPOPROTEIN"/>
    <property type="match status" value="1"/>
</dbReference>
<dbReference type="InterPro" id="IPR019734">
    <property type="entry name" value="TPR_rpt"/>
</dbReference>
<accession>G4QM54</accession>
<dbReference type="InterPro" id="IPR011990">
    <property type="entry name" value="TPR-like_helical_dom_sf"/>
</dbReference>
<organism evidence="3 4">
    <name type="scientific">Glaciecola nitratireducens (strain JCM 12485 / KCTC 12276 / FR1064)</name>
    <dbReference type="NCBI Taxonomy" id="1085623"/>
    <lineage>
        <taxon>Bacteria</taxon>
        <taxon>Pseudomonadati</taxon>
        <taxon>Pseudomonadota</taxon>
        <taxon>Gammaproteobacteria</taxon>
        <taxon>Alteromonadales</taxon>
        <taxon>Alteromonadaceae</taxon>
        <taxon>Brumicola</taxon>
    </lineage>
</organism>
<proteinExistence type="predicted"/>
<dbReference type="HOGENOM" id="CLU_320237_0_0_6"/>
<dbReference type="STRING" id="1085623.GNIT_2528"/>
<evidence type="ECO:0000256" key="2">
    <source>
        <dbReference type="ARBA" id="ARBA00022803"/>
    </source>
</evidence>